<dbReference type="PANTHER" id="PTHR10966">
    <property type="entry name" value="TRANSCRIPTION INITIATION FACTOR IIA SUBUNIT 2"/>
    <property type="match status" value="1"/>
</dbReference>
<dbReference type="InterPro" id="IPR015872">
    <property type="entry name" value="TFIIA_gsu_N"/>
</dbReference>
<dbReference type="GO" id="GO:0006367">
    <property type="term" value="P:transcription initiation at RNA polymerase II promoter"/>
    <property type="evidence" value="ECO:0007669"/>
    <property type="project" value="InterPro"/>
</dbReference>
<dbReference type="FunFam" id="2.30.18.10:FF:000001">
    <property type="entry name" value="Transcription initiation factor IIA subunit 2"/>
    <property type="match status" value="1"/>
</dbReference>
<dbReference type="InterPro" id="IPR009083">
    <property type="entry name" value="TFIIA_a-hlx"/>
</dbReference>
<dbReference type="Proteomes" id="UP000694571">
    <property type="component" value="Unplaced"/>
</dbReference>
<comment type="subcellular location">
    <subcellularLocation>
        <location evidence="1 8">Nucleus</location>
    </subcellularLocation>
</comment>
<feature type="domain" description="Transcription initiation factor IIA gamma subunit N-terminal" evidence="9">
    <location>
        <begin position="2"/>
        <end position="45"/>
    </location>
</feature>
<dbReference type="PIRSF" id="PIRSF009415">
    <property type="entry name" value="Hum_TFIIA_gamma"/>
    <property type="match status" value="1"/>
</dbReference>
<feature type="domain" description="Transcription initiation factor IIA gamma subunit C-terminal" evidence="10">
    <location>
        <begin position="56"/>
        <end position="97"/>
    </location>
</feature>
<dbReference type="Ensembl" id="ENSSSCT00050073648.1">
    <property type="protein sequence ID" value="ENSSSCP00050031716.1"/>
    <property type="gene ID" value="ENSSSCG00050054020.1"/>
</dbReference>
<dbReference type="Pfam" id="PF02268">
    <property type="entry name" value="TFIIA_gamma_N"/>
    <property type="match status" value="1"/>
</dbReference>
<evidence type="ECO:0000256" key="4">
    <source>
        <dbReference type="ARBA" id="ARBA00023015"/>
    </source>
</evidence>
<evidence type="ECO:0000256" key="5">
    <source>
        <dbReference type="ARBA" id="ARBA00023163"/>
    </source>
</evidence>
<evidence type="ECO:0000256" key="7">
    <source>
        <dbReference type="ARBA" id="ARBA00024733"/>
    </source>
</evidence>
<keyword evidence="5 8" id="KW-0804">Transcription</keyword>
<dbReference type="CDD" id="cd10014">
    <property type="entry name" value="TFIIA_gamma_C"/>
    <property type="match status" value="1"/>
</dbReference>
<evidence type="ECO:0000256" key="1">
    <source>
        <dbReference type="ARBA" id="ARBA00004123"/>
    </source>
</evidence>
<organism evidence="11 12">
    <name type="scientific">Sus scrofa</name>
    <name type="common">Pig</name>
    <dbReference type="NCBI Taxonomy" id="9823"/>
    <lineage>
        <taxon>Eukaryota</taxon>
        <taxon>Metazoa</taxon>
        <taxon>Chordata</taxon>
        <taxon>Craniata</taxon>
        <taxon>Vertebrata</taxon>
        <taxon>Euteleostomi</taxon>
        <taxon>Mammalia</taxon>
        <taxon>Eutheria</taxon>
        <taxon>Laurasiatheria</taxon>
        <taxon>Artiodactyla</taxon>
        <taxon>Suina</taxon>
        <taxon>Suidae</taxon>
        <taxon>Sus</taxon>
    </lineage>
</organism>
<protein>
    <recommendedName>
        <fullName evidence="3 8">Transcription initiation factor IIA subunit 2</fullName>
    </recommendedName>
</protein>
<keyword evidence="6 8" id="KW-0539">Nucleus</keyword>
<dbReference type="GO" id="GO:0005672">
    <property type="term" value="C:transcription factor TFIIA complex"/>
    <property type="evidence" value="ECO:0007669"/>
    <property type="project" value="InterPro"/>
</dbReference>
<dbReference type="InterPro" id="IPR015871">
    <property type="entry name" value="TFIIA_gsu_C"/>
</dbReference>
<accession>A0A8D1N0M2</accession>
<keyword evidence="4 8" id="KW-0805">Transcription regulation</keyword>
<evidence type="ECO:0000313" key="11">
    <source>
        <dbReference type="Ensembl" id="ENSSSCP00050031716.1"/>
    </source>
</evidence>
<dbReference type="SUPFAM" id="SSF50784">
    <property type="entry name" value="Transcription factor IIA (TFIIA), beta-barrel domain"/>
    <property type="match status" value="1"/>
</dbReference>
<evidence type="ECO:0000259" key="10">
    <source>
        <dbReference type="Pfam" id="PF02751"/>
    </source>
</evidence>
<reference evidence="11" key="1">
    <citation type="submission" date="2025-08" db="UniProtKB">
        <authorList>
            <consortium name="Ensembl"/>
        </authorList>
    </citation>
    <scope>IDENTIFICATION</scope>
</reference>
<sequence>TIYQNTTLGNRLQQSFHELIWAQQVTPQLALRVLPQFDKAVNSALAQRVRNRVNFRGSLNMYGFCDNVWTFVLNDVEFREVTELIKVDKVKIVAYDGQGSNPQPHDS</sequence>
<comment type="similarity">
    <text evidence="2 8">Belongs to the TFIIA subunit 2 family.</text>
</comment>
<dbReference type="AlphaFoldDB" id="A0A8D1N0M2"/>
<evidence type="ECO:0000313" key="12">
    <source>
        <dbReference type="Proteomes" id="UP000694571"/>
    </source>
</evidence>
<evidence type="ECO:0000256" key="8">
    <source>
        <dbReference type="PIRNR" id="PIRNR009415"/>
    </source>
</evidence>
<dbReference type="Gene3D" id="1.10.287.190">
    <property type="entry name" value="Transcription factor IIA gamma subunit, alpha-helical domain"/>
    <property type="match status" value="1"/>
</dbReference>
<name>A0A8D1N0M2_PIG</name>
<evidence type="ECO:0000256" key="2">
    <source>
        <dbReference type="ARBA" id="ARBA00007675"/>
    </source>
</evidence>
<proteinExistence type="inferred from homology"/>
<dbReference type="InterPro" id="IPR003194">
    <property type="entry name" value="TFIIA_gsu"/>
</dbReference>
<evidence type="ECO:0000259" key="9">
    <source>
        <dbReference type="Pfam" id="PF02268"/>
    </source>
</evidence>
<dbReference type="Gene3D" id="2.30.18.10">
    <property type="entry name" value="Transcription factor IIA (TFIIA), beta-barrel domain"/>
    <property type="match status" value="1"/>
</dbReference>
<dbReference type="SUPFAM" id="SSF47396">
    <property type="entry name" value="Transcription factor IIA (TFIIA), alpha-helical domain"/>
    <property type="match status" value="1"/>
</dbReference>
<dbReference type="InterPro" id="IPR009088">
    <property type="entry name" value="TFIIA_b-brl"/>
</dbReference>
<evidence type="ECO:0000256" key="3">
    <source>
        <dbReference type="ARBA" id="ARBA00019928"/>
    </source>
</evidence>
<comment type="function">
    <text evidence="7">TFIIA is a component of the transcription machinery of RNA polymerase II and plays an important role in transcriptional activation. TFIIA in a complex with TBP mediates transcriptional activity.</text>
</comment>
<dbReference type="Pfam" id="PF02751">
    <property type="entry name" value="TFIIA_gamma_C"/>
    <property type="match status" value="1"/>
</dbReference>
<evidence type="ECO:0000256" key="6">
    <source>
        <dbReference type="ARBA" id="ARBA00023242"/>
    </source>
</evidence>